<comment type="caution">
    <text evidence="19">The sequence shown here is derived from an EMBL/GenBank/DDBJ whole genome shotgun (WGS) entry which is preliminary data.</text>
</comment>
<dbReference type="InterPro" id="IPR002129">
    <property type="entry name" value="PyrdxlP-dep_de-COase"/>
</dbReference>
<evidence type="ECO:0000256" key="13">
    <source>
        <dbReference type="ARBA" id="ARBA00038302"/>
    </source>
</evidence>
<keyword evidence="20" id="KW-1185">Reference proteome</keyword>
<dbReference type="InterPro" id="IPR050477">
    <property type="entry name" value="GrpII_AminoAcid_Decarb"/>
</dbReference>
<evidence type="ECO:0000256" key="6">
    <source>
        <dbReference type="ARBA" id="ARBA00022824"/>
    </source>
</evidence>
<dbReference type="FunFam" id="3.40.640.10:FF:000020">
    <property type="entry name" value="sphingosine-1-phosphate lyase 1"/>
    <property type="match status" value="1"/>
</dbReference>
<dbReference type="GO" id="GO:0008117">
    <property type="term" value="F:sphinganine-1-phosphate aldolase activity"/>
    <property type="evidence" value="ECO:0007669"/>
    <property type="project" value="UniProtKB-EC"/>
</dbReference>
<keyword evidence="9 18" id="KW-1133">Transmembrane helix</keyword>
<keyword evidence="6" id="KW-0256">Endoplasmic reticulum</keyword>
<name>A0A210PET5_MIZYE</name>
<evidence type="ECO:0000256" key="16">
    <source>
        <dbReference type="PIRSR" id="PIRSR602129-50"/>
    </source>
</evidence>
<dbReference type="STRING" id="6573.A0A210PET5"/>
<evidence type="ECO:0000256" key="3">
    <source>
        <dbReference type="ARBA" id="ARBA00004760"/>
    </source>
</evidence>
<comment type="cofactor">
    <cofactor evidence="1 16 17">
        <name>pyridoxal 5'-phosphate</name>
        <dbReference type="ChEBI" id="CHEBI:597326"/>
    </cofactor>
</comment>
<evidence type="ECO:0000256" key="15">
    <source>
        <dbReference type="ARBA" id="ARBA00042568"/>
    </source>
</evidence>
<feature type="transmembrane region" description="Helical" evidence="18">
    <location>
        <begin position="6"/>
        <end position="24"/>
    </location>
</feature>
<gene>
    <name evidence="19" type="ORF">KP79_PYT23815</name>
</gene>
<evidence type="ECO:0000313" key="20">
    <source>
        <dbReference type="Proteomes" id="UP000242188"/>
    </source>
</evidence>
<feature type="modified residue" description="N6-(pyridoxal phosphate)lysine" evidence="16">
    <location>
        <position position="340"/>
    </location>
</feature>
<dbReference type="InterPro" id="IPR015422">
    <property type="entry name" value="PyrdxlP-dep_Trfase_small"/>
</dbReference>
<reference evidence="19 20" key="1">
    <citation type="journal article" date="2017" name="Nat. Ecol. Evol.">
        <title>Scallop genome provides insights into evolution of bilaterian karyotype and development.</title>
        <authorList>
            <person name="Wang S."/>
            <person name="Zhang J."/>
            <person name="Jiao W."/>
            <person name="Li J."/>
            <person name="Xun X."/>
            <person name="Sun Y."/>
            <person name="Guo X."/>
            <person name="Huan P."/>
            <person name="Dong B."/>
            <person name="Zhang L."/>
            <person name="Hu X."/>
            <person name="Sun X."/>
            <person name="Wang J."/>
            <person name="Zhao C."/>
            <person name="Wang Y."/>
            <person name="Wang D."/>
            <person name="Huang X."/>
            <person name="Wang R."/>
            <person name="Lv J."/>
            <person name="Li Y."/>
            <person name="Zhang Z."/>
            <person name="Liu B."/>
            <person name="Lu W."/>
            <person name="Hui Y."/>
            <person name="Liang J."/>
            <person name="Zhou Z."/>
            <person name="Hou R."/>
            <person name="Li X."/>
            <person name="Liu Y."/>
            <person name="Li H."/>
            <person name="Ning X."/>
            <person name="Lin Y."/>
            <person name="Zhao L."/>
            <person name="Xing Q."/>
            <person name="Dou J."/>
            <person name="Li Y."/>
            <person name="Mao J."/>
            <person name="Guo H."/>
            <person name="Dou H."/>
            <person name="Li T."/>
            <person name="Mu C."/>
            <person name="Jiang W."/>
            <person name="Fu Q."/>
            <person name="Fu X."/>
            <person name="Miao Y."/>
            <person name="Liu J."/>
            <person name="Yu Q."/>
            <person name="Li R."/>
            <person name="Liao H."/>
            <person name="Li X."/>
            <person name="Kong Y."/>
            <person name="Jiang Z."/>
            <person name="Chourrout D."/>
            <person name="Li R."/>
            <person name="Bao Z."/>
        </authorList>
    </citation>
    <scope>NUCLEOTIDE SEQUENCE [LARGE SCALE GENOMIC DNA]</scope>
    <source>
        <strain evidence="19 20">PY_sf001</strain>
    </source>
</reference>
<comment type="subcellular location">
    <subcellularLocation>
        <location evidence="2">Endoplasmic reticulum membrane</location>
        <topology evidence="2">Single-pass membrane protein</topology>
    </subcellularLocation>
</comment>
<keyword evidence="7 16" id="KW-0663">Pyridoxal phosphate</keyword>
<evidence type="ECO:0000256" key="8">
    <source>
        <dbReference type="ARBA" id="ARBA00022919"/>
    </source>
</evidence>
<comment type="pathway">
    <text evidence="4">Sphingolipid metabolism.</text>
</comment>
<evidence type="ECO:0000256" key="17">
    <source>
        <dbReference type="RuleBase" id="RU000382"/>
    </source>
</evidence>
<keyword evidence="8" id="KW-0746">Sphingolipid metabolism</keyword>
<dbReference type="Gene3D" id="6.10.140.2150">
    <property type="match status" value="1"/>
</dbReference>
<dbReference type="EMBL" id="NEDP02076745">
    <property type="protein sequence ID" value="OWF34994.1"/>
    <property type="molecule type" value="Genomic_DNA"/>
</dbReference>
<evidence type="ECO:0000256" key="7">
    <source>
        <dbReference type="ARBA" id="ARBA00022898"/>
    </source>
</evidence>
<dbReference type="Proteomes" id="UP000242188">
    <property type="component" value="Unassembled WGS sequence"/>
</dbReference>
<organism evidence="19 20">
    <name type="scientific">Mizuhopecten yessoensis</name>
    <name type="common">Japanese scallop</name>
    <name type="synonym">Patinopecten yessoensis</name>
    <dbReference type="NCBI Taxonomy" id="6573"/>
    <lineage>
        <taxon>Eukaryota</taxon>
        <taxon>Metazoa</taxon>
        <taxon>Spiralia</taxon>
        <taxon>Lophotrochozoa</taxon>
        <taxon>Mollusca</taxon>
        <taxon>Bivalvia</taxon>
        <taxon>Autobranchia</taxon>
        <taxon>Pteriomorphia</taxon>
        <taxon>Pectinida</taxon>
        <taxon>Pectinoidea</taxon>
        <taxon>Pectinidae</taxon>
        <taxon>Mizuhopecten</taxon>
    </lineage>
</organism>
<keyword evidence="5 18" id="KW-0812">Transmembrane</keyword>
<evidence type="ECO:0000313" key="19">
    <source>
        <dbReference type="EMBL" id="OWF34994.1"/>
    </source>
</evidence>
<dbReference type="EC" id="4.1.2.27" evidence="14"/>
<sequence>MSFLDYIEHGVFTAVVAVLLSIYFRKGPKEFFRVLVVTLKQLPGVDFIIGKILQNEVKSFLSTTKLNEAKKTSKTGSRVRLPQKGVPHTELLSTMKKMKDLETRSDDGKIFAYIYTLSDDHFQLQREAFDLFSEKIGHSVDHDALVKEFHHGFLHENALNPMLFPSLRKMETEVVSMTAAILNGDDDVLGFLTSGGTESNVMAVKTFRDRAKKLFPHITEPEIVAPRTIHPTIDKAAQYFGMKVIHTPIGPDFRADVKAMEKAIGPNTVMLTASAPQFCHGILDPIEEIAALAHRRGLPLHVDACFGGYMLPWVEKLGYPVPKFDFRNPGVTSMSADIHKYGYSVKGSSVILYRNAEIRKYQIFSYAEWPGGLYGSPSMAGTRPGGNIAAAWASMMALGVDGYMERARELMATTDKLKQGVAKIQGLYVLGEPVMTCFSVGSSDPDVDIQAVADDMGKKGWHMERQQNPSCLHCSILPHHVRVSDSLLKDLEDSTQEVKKNKSLAKEGTAAMYGMIATIPDKAIVQDFLVEFFSEVYK</sequence>
<dbReference type="AlphaFoldDB" id="A0A210PET5"/>
<dbReference type="PANTHER" id="PTHR42735:SF9">
    <property type="entry name" value="SPHINGOSINE-1-PHOSPHATE LYASE"/>
    <property type="match status" value="1"/>
</dbReference>
<dbReference type="Gene3D" id="3.90.1150.10">
    <property type="entry name" value="Aspartate Aminotransferase, domain 1"/>
    <property type="match status" value="1"/>
</dbReference>
<dbReference type="GO" id="GO:0005789">
    <property type="term" value="C:endoplasmic reticulum membrane"/>
    <property type="evidence" value="ECO:0007669"/>
    <property type="project" value="UniProtKB-SubCell"/>
</dbReference>
<comment type="similarity">
    <text evidence="13">Belongs to the group II decarboxylase family. Sphingosine-1-phosphate lyase subfamily.</text>
</comment>
<evidence type="ECO:0000256" key="5">
    <source>
        <dbReference type="ARBA" id="ARBA00022692"/>
    </source>
</evidence>
<dbReference type="PANTHER" id="PTHR42735">
    <property type="match status" value="1"/>
</dbReference>
<evidence type="ECO:0000256" key="14">
    <source>
        <dbReference type="ARBA" id="ARBA00038965"/>
    </source>
</evidence>
<dbReference type="Gene3D" id="3.40.640.10">
    <property type="entry name" value="Type I PLP-dependent aspartate aminotransferase-like (Major domain)"/>
    <property type="match status" value="1"/>
</dbReference>
<evidence type="ECO:0000256" key="18">
    <source>
        <dbReference type="SAM" id="Phobius"/>
    </source>
</evidence>
<keyword evidence="10" id="KW-0443">Lipid metabolism</keyword>
<evidence type="ECO:0000256" key="4">
    <source>
        <dbReference type="ARBA" id="ARBA00004991"/>
    </source>
</evidence>
<evidence type="ECO:0000256" key="11">
    <source>
        <dbReference type="ARBA" id="ARBA00023136"/>
    </source>
</evidence>
<dbReference type="Pfam" id="PF00282">
    <property type="entry name" value="Pyridoxal_deC"/>
    <property type="match status" value="1"/>
</dbReference>
<proteinExistence type="inferred from homology"/>
<dbReference type="InterPro" id="IPR015421">
    <property type="entry name" value="PyrdxlP-dep_Trfase_major"/>
</dbReference>
<evidence type="ECO:0000256" key="1">
    <source>
        <dbReference type="ARBA" id="ARBA00001933"/>
    </source>
</evidence>
<evidence type="ECO:0000256" key="10">
    <source>
        <dbReference type="ARBA" id="ARBA00023098"/>
    </source>
</evidence>
<evidence type="ECO:0000256" key="9">
    <source>
        <dbReference type="ARBA" id="ARBA00022989"/>
    </source>
</evidence>
<keyword evidence="11 18" id="KW-0472">Membrane</keyword>
<dbReference type="GO" id="GO:0030170">
    <property type="term" value="F:pyridoxal phosphate binding"/>
    <property type="evidence" value="ECO:0007669"/>
    <property type="project" value="InterPro"/>
</dbReference>
<dbReference type="OrthoDB" id="10254570at2759"/>
<evidence type="ECO:0000256" key="2">
    <source>
        <dbReference type="ARBA" id="ARBA00004389"/>
    </source>
</evidence>
<dbReference type="GO" id="GO:0006665">
    <property type="term" value="P:sphingolipid metabolic process"/>
    <property type="evidence" value="ECO:0007669"/>
    <property type="project" value="UniProtKB-KW"/>
</dbReference>
<dbReference type="GO" id="GO:0019752">
    <property type="term" value="P:carboxylic acid metabolic process"/>
    <property type="evidence" value="ECO:0007669"/>
    <property type="project" value="InterPro"/>
</dbReference>
<keyword evidence="12 17" id="KW-0456">Lyase</keyword>
<dbReference type="SUPFAM" id="SSF53383">
    <property type="entry name" value="PLP-dependent transferases"/>
    <property type="match status" value="1"/>
</dbReference>
<comment type="pathway">
    <text evidence="3">Lipid metabolism; sphingolipid metabolism.</text>
</comment>
<accession>A0A210PET5</accession>
<dbReference type="InterPro" id="IPR015424">
    <property type="entry name" value="PyrdxlP-dep_Trfase"/>
</dbReference>
<evidence type="ECO:0000256" key="12">
    <source>
        <dbReference type="ARBA" id="ARBA00023239"/>
    </source>
</evidence>
<protein>
    <recommendedName>
        <fullName evidence="14">sphinganine-1-phosphate aldolase</fullName>
        <ecNumber evidence="14">4.1.2.27</ecNumber>
    </recommendedName>
    <alternativeName>
        <fullName evidence="15">Sphingosine-1-phosphate aldolase</fullName>
    </alternativeName>
</protein>